<proteinExistence type="predicted"/>
<gene>
    <name evidence="2" type="ORF">F5544_25960</name>
</gene>
<dbReference type="InterPro" id="IPR052949">
    <property type="entry name" value="PA_immunity-related"/>
</dbReference>
<keyword evidence="3" id="KW-1185">Reference proteome</keyword>
<dbReference type="Pfam" id="PF13599">
    <property type="entry name" value="Pentapeptide_4"/>
    <property type="match status" value="1"/>
</dbReference>
<evidence type="ECO:0000256" key="1">
    <source>
        <dbReference type="SAM" id="MobiDB-lite"/>
    </source>
</evidence>
<dbReference type="Proteomes" id="UP000503540">
    <property type="component" value="Chromosome"/>
</dbReference>
<dbReference type="KEGG" id="nah:F5544_25960"/>
<sequence>MTSRPRAPPTSMRRSGRRACRSNATCADGRRGSIPSCSATVETTALPERTPMPHQLADLPYARHLAPFDGDLEPEGDYECVHVDGRTLEDLAAGNARFTQCAFTGLVVGRGSLRFARFADVWLREVRWIGTDVSDTAWQDAEMIDGALSGVDAGGTNLRRIRFEGCKFDSVNFRKSVLRDVTFVDCVLRHTDFGDAKLTNVTFPGTALDDISFAKAQLAKVDLRGATALGVTDGLDALRGATINHTQLLDLAPVFARHLGLVVKD</sequence>
<dbReference type="PANTHER" id="PTHR42999">
    <property type="entry name" value="ANTIBIOTIC RESISTANCE PROTEIN MCBG"/>
    <property type="match status" value="1"/>
</dbReference>
<name>A0A6G9YJ32_9NOCA</name>
<dbReference type="Gene3D" id="2.160.20.80">
    <property type="entry name" value="E3 ubiquitin-protein ligase SopA"/>
    <property type="match status" value="1"/>
</dbReference>
<feature type="region of interest" description="Disordered" evidence="1">
    <location>
        <begin position="1"/>
        <end position="27"/>
    </location>
</feature>
<dbReference type="PANTHER" id="PTHR42999:SF1">
    <property type="entry name" value="PENTAPEPTIDE REPEAT-CONTAINING PROTEIN"/>
    <property type="match status" value="1"/>
</dbReference>
<accession>A0A6G9YJ32</accession>
<reference evidence="2 3" key="1">
    <citation type="journal article" date="2019" name="ACS Chem. Biol.">
        <title>Identification and Mobilization of a Cryptic Antibiotic Biosynthesis Gene Locus from a Human-Pathogenic Nocardia Isolate.</title>
        <authorList>
            <person name="Herisse M."/>
            <person name="Ishida K."/>
            <person name="Porter J.L."/>
            <person name="Howden B."/>
            <person name="Hertweck C."/>
            <person name="Stinear T.P."/>
            <person name="Pidot S.J."/>
        </authorList>
    </citation>
    <scope>NUCLEOTIDE SEQUENCE [LARGE SCALE GENOMIC DNA]</scope>
    <source>
        <strain evidence="2 3">AUSMDU00012717</strain>
    </source>
</reference>
<protein>
    <submittedName>
        <fullName evidence="2">Pentapeptide repeat-containing protein</fullName>
    </submittedName>
</protein>
<evidence type="ECO:0000313" key="3">
    <source>
        <dbReference type="Proteomes" id="UP000503540"/>
    </source>
</evidence>
<dbReference type="AlphaFoldDB" id="A0A6G9YJ32"/>
<dbReference type="EMBL" id="CP046172">
    <property type="protein sequence ID" value="QIS13046.1"/>
    <property type="molecule type" value="Genomic_DNA"/>
</dbReference>
<organism evidence="2 3">
    <name type="scientific">Nocardia arthritidis</name>
    <dbReference type="NCBI Taxonomy" id="228602"/>
    <lineage>
        <taxon>Bacteria</taxon>
        <taxon>Bacillati</taxon>
        <taxon>Actinomycetota</taxon>
        <taxon>Actinomycetes</taxon>
        <taxon>Mycobacteriales</taxon>
        <taxon>Nocardiaceae</taxon>
        <taxon>Nocardia</taxon>
    </lineage>
</organism>
<evidence type="ECO:0000313" key="2">
    <source>
        <dbReference type="EMBL" id="QIS13046.1"/>
    </source>
</evidence>
<dbReference type="SUPFAM" id="SSF141571">
    <property type="entry name" value="Pentapeptide repeat-like"/>
    <property type="match status" value="1"/>
</dbReference>
<dbReference type="InterPro" id="IPR001646">
    <property type="entry name" value="5peptide_repeat"/>
</dbReference>